<organism evidence="1 2">
    <name type="scientific">Vaccinium darrowii</name>
    <dbReference type="NCBI Taxonomy" id="229202"/>
    <lineage>
        <taxon>Eukaryota</taxon>
        <taxon>Viridiplantae</taxon>
        <taxon>Streptophyta</taxon>
        <taxon>Embryophyta</taxon>
        <taxon>Tracheophyta</taxon>
        <taxon>Spermatophyta</taxon>
        <taxon>Magnoliopsida</taxon>
        <taxon>eudicotyledons</taxon>
        <taxon>Gunneridae</taxon>
        <taxon>Pentapetalae</taxon>
        <taxon>asterids</taxon>
        <taxon>Ericales</taxon>
        <taxon>Ericaceae</taxon>
        <taxon>Vaccinioideae</taxon>
        <taxon>Vaccinieae</taxon>
        <taxon>Vaccinium</taxon>
    </lineage>
</organism>
<comment type="caution">
    <text evidence="1">The sequence shown here is derived from an EMBL/GenBank/DDBJ whole genome shotgun (WGS) entry which is preliminary data.</text>
</comment>
<dbReference type="EMBL" id="CM037159">
    <property type="protein sequence ID" value="KAH7865984.1"/>
    <property type="molecule type" value="Genomic_DNA"/>
</dbReference>
<reference evidence="1 2" key="1">
    <citation type="journal article" date="2021" name="Hortic Res">
        <title>High-quality reference genome and annotation aids understanding of berry development for evergreen blueberry (Vaccinium darrowii).</title>
        <authorList>
            <person name="Yu J."/>
            <person name="Hulse-Kemp A.M."/>
            <person name="Babiker E."/>
            <person name="Staton M."/>
        </authorList>
    </citation>
    <scope>NUCLEOTIDE SEQUENCE [LARGE SCALE GENOMIC DNA]</scope>
    <source>
        <strain evidence="2">cv. NJ 8807/NJ 8810</strain>
        <tissue evidence="1">Young leaf</tissue>
    </source>
</reference>
<dbReference type="Proteomes" id="UP000828048">
    <property type="component" value="Chromosome 9"/>
</dbReference>
<evidence type="ECO:0000313" key="1">
    <source>
        <dbReference type="EMBL" id="KAH7865984.1"/>
    </source>
</evidence>
<keyword evidence="2" id="KW-1185">Reference proteome</keyword>
<evidence type="ECO:0000313" key="2">
    <source>
        <dbReference type="Proteomes" id="UP000828048"/>
    </source>
</evidence>
<accession>A0ACB7ZJG7</accession>
<protein>
    <submittedName>
        <fullName evidence="1">Uncharacterized protein</fullName>
    </submittedName>
</protein>
<gene>
    <name evidence="1" type="ORF">Vadar_013906</name>
</gene>
<proteinExistence type="predicted"/>
<name>A0ACB7ZJG7_9ERIC</name>
<sequence length="165" mass="17460">MDPDRNPGSIIIVILNCDLGFSIRSQPGASPVLANFGEAGPKFSRKDVAEGHQLGGFIGGIAKHDTLVTSTNLLRALGEVAMDTLCDIRALLLNVNKDLAVISVEANIIRNKSNLATGIAHDLLVVYLGFGRDLAKDHDHVGLGASLTGNFAVWVLFEAGIKDCV</sequence>